<sequence length="86" mass="9307">MHVKDLPGSHVIVKSLEPTDATLMEAAMIAAHFSKASLSAQVPVDYTLIKHVHKPSGAKPGYVIYDHQTTLFVTPEKAAVEALEVK</sequence>
<dbReference type="EMBL" id="AODH01000007">
    <property type="protein sequence ID" value="EUJ41828.1"/>
    <property type="molecule type" value="Genomic_DNA"/>
</dbReference>
<name>W7D9B4_9LIST</name>
<keyword evidence="2" id="KW-1185">Reference proteome</keyword>
<comment type="caution">
    <text evidence="1">The sequence shown here is derived from an EMBL/GenBank/DDBJ whole genome shotgun (WGS) entry which is preliminary data.</text>
</comment>
<organism evidence="1 2">
    <name type="scientific">Brochothrix campestris FSL F6-1037</name>
    <dbReference type="NCBI Taxonomy" id="1265861"/>
    <lineage>
        <taxon>Bacteria</taxon>
        <taxon>Bacillati</taxon>
        <taxon>Bacillota</taxon>
        <taxon>Bacilli</taxon>
        <taxon>Bacillales</taxon>
        <taxon>Listeriaceae</taxon>
        <taxon>Brochothrix</taxon>
    </lineage>
</organism>
<evidence type="ECO:0000313" key="2">
    <source>
        <dbReference type="Proteomes" id="UP000019243"/>
    </source>
</evidence>
<dbReference type="AlphaFoldDB" id="W7D9B4"/>
<evidence type="ECO:0000313" key="1">
    <source>
        <dbReference type="EMBL" id="EUJ41828.1"/>
    </source>
</evidence>
<accession>W7D9B4</accession>
<evidence type="ECO:0008006" key="3">
    <source>
        <dbReference type="Google" id="ProtNLM"/>
    </source>
</evidence>
<gene>
    <name evidence="1" type="ORF">BCAMP_01915</name>
</gene>
<dbReference type="PATRIC" id="fig|1265861.3.peg.371"/>
<dbReference type="Proteomes" id="UP000019243">
    <property type="component" value="Unassembled WGS sequence"/>
</dbReference>
<proteinExistence type="predicted"/>
<dbReference type="STRING" id="1265861.BCAMP_01915"/>
<protein>
    <recommendedName>
        <fullName evidence="3">Fibronectin/fibrinogen-binding protein</fullName>
    </recommendedName>
</protein>
<reference evidence="1 2" key="1">
    <citation type="submission" date="2012-12" db="EMBL/GenBank/DDBJ databases">
        <title>Novel taxa of Listeriaceae from agricultural environments in the United States.</title>
        <authorList>
            <person name="den Bakker H.C."/>
            <person name="Allred A."/>
            <person name="Warchocki S."/>
            <person name="Wright E.M."/>
            <person name="Burrell A."/>
            <person name="Nightingale K.K."/>
            <person name="Kephart D."/>
            <person name="Wiedmann M."/>
        </authorList>
    </citation>
    <scope>NUCLEOTIDE SEQUENCE [LARGE SCALE GENOMIC DNA]</scope>
    <source>
        <strain evidence="1 2">FSL F6-1037</strain>
    </source>
</reference>